<dbReference type="GO" id="GO:0003677">
    <property type="term" value="F:DNA binding"/>
    <property type="evidence" value="ECO:0007669"/>
    <property type="project" value="InterPro"/>
</dbReference>
<dbReference type="InterPro" id="IPR022905">
    <property type="entry name" value="Rpo11-like"/>
</dbReference>
<evidence type="ECO:0000256" key="3">
    <source>
        <dbReference type="ARBA" id="ARBA00022478"/>
    </source>
</evidence>
<dbReference type="GO" id="GO:0003899">
    <property type="term" value="F:DNA-directed RNA polymerase activity"/>
    <property type="evidence" value="ECO:0007669"/>
    <property type="project" value="InterPro"/>
</dbReference>
<organism evidence="8 9">
    <name type="scientific">Gracilariopsis chorda</name>
    <dbReference type="NCBI Taxonomy" id="448386"/>
    <lineage>
        <taxon>Eukaryota</taxon>
        <taxon>Rhodophyta</taxon>
        <taxon>Florideophyceae</taxon>
        <taxon>Rhodymeniophycidae</taxon>
        <taxon>Gracilariales</taxon>
        <taxon>Gracilariaceae</taxon>
        <taxon>Gracilariopsis</taxon>
    </lineage>
</organism>
<dbReference type="InterPro" id="IPR033898">
    <property type="entry name" value="RNAP_AC19"/>
</dbReference>
<dbReference type="PANTHER" id="PTHR13946">
    <property type="entry name" value="DNA-DIRECTED RNA POLYMERASE I,II,III"/>
    <property type="match status" value="1"/>
</dbReference>
<keyword evidence="3 8" id="KW-0240">DNA-directed RNA polymerase</keyword>
<dbReference type="GO" id="GO:0046983">
    <property type="term" value="F:protein dimerization activity"/>
    <property type="evidence" value="ECO:0007669"/>
    <property type="project" value="InterPro"/>
</dbReference>
<dbReference type="CDD" id="cd07029">
    <property type="entry name" value="RNAP_I_III_AC19"/>
    <property type="match status" value="1"/>
</dbReference>
<dbReference type="EMBL" id="NBIV01000002">
    <property type="protein sequence ID" value="PXF49812.1"/>
    <property type="molecule type" value="Genomic_DNA"/>
</dbReference>
<dbReference type="OrthoDB" id="4209at2759"/>
<dbReference type="Pfam" id="PF13656">
    <property type="entry name" value="RNA_pol_L_2"/>
    <property type="match status" value="1"/>
</dbReference>
<dbReference type="HAMAP" id="MF_00261">
    <property type="entry name" value="RNApol_arch_Rpo11"/>
    <property type="match status" value="1"/>
</dbReference>
<dbReference type="PANTHER" id="PTHR13946:SF28">
    <property type="entry name" value="DNA-DIRECTED RNA POLYMERASES I AND III SUBUNIT RPAC2"/>
    <property type="match status" value="1"/>
</dbReference>
<dbReference type="GO" id="GO:0005736">
    <property type="term" value="C:RNA polymerase I complex"/>
    <property type="evidence" value="ECO:0007669"/>
    <property type="project" value="TreeGrafter"/>
</dbReference>
<dbReference type="GO" id="GO:0006383">
    <property type="term" value="P:transcription by RNA polymerase III"/>
    <property type="evidence" value="ECO:0007669"/>
    <property type="project" value="TreeGrafter"/>
</dbReference>
<keyword evidence="4" id="KW-0804">Transcription</keyword>
<dbReference type="SUPFAM" id="SSF55257">
    <property type="entry name" value="RBP11-like subunits of RNA polymerase"/>
    <property type="match status" value="1"/>
</dbReference>
<evidence type="ECO:0000313" key="8">
    <source>
        <dbReference type="EMBL" id="PXF49812.1"/>
    </source>
</evidence>
<evidence type="ECO:0000256" key="2">
    <source>
        <dbReference type="ARBA" id="ARBA00022079"/>
    </source>
</evidence>
<dbReference type="GO" id="GO:0005666">
    <property type="term" value="C:RNA polymerase III complex"/>
    <property type="evidence" value="ECO:0007669"/>
    <property type="project" value="TreeGrafter"/>
</dbReference>
<evidence type="ECO:0000256" key="6">
    <source>
        <dbReference type="ARBA" id="ARBA00025751"/>
    </source>
</evidence>
<gene>
    <name evidence="8" type="ORF">BWQ96_00464</name>
</gene>
<feature type="domain" description="DNA-directed RNA polymerase RBP11-like dimerisation" evidence="7">
    <location>
        <begin position="22"/>
        <end position="89"/>
    </location>
</feature>
<dbReference type="STRING" id="448386.A0A2V3J6Q0"/>
<dbReference type="FunFam" id="3.30.1360.10:FF:000006">
    <property type="entry name" value="DNA-directed RNA polymerases I and III subunit RPAC2"/>
    <property type="match status" value="1"/>
</dbReference>
<accession>A0A2V3J6Q0</accession>
<proteinExistence type="inferred from homology"/>
<keyword evidence="5" id="KW-0539">Nucleus</keyword>
<comment type="caution">
    <text evidence="8">The sequence shown here is derived from an EMBL/GenBank/DDBJ whole genome shotgun (WGS) entry which is preliminary data.</text>
</comment>
<dbReference type="GO" id="GO:0006362">
    <property type="term" value="P:transcription elongation by RNA polymerase I"/>
    <property type="evidence" value="ECO:0007669"/>
    <property type="project" value="TreeGrafter"/>
</dbReference>
<evidence type="ECO:0000256" key="5">
    <source>
        <dbReference type="ARBA" id="ARBA00023242"/>
    </source>
</evidence>
<comment type="subcellular location">
    <subcellularLocation>
        <location evidence="1">Nucleus</location>
    </subcellularLocation>
</comment>
<protein>
    <recommendedName>
        <fullName evidence="2">DNA-directed RNA polymerases I and III subunit RPAC2</fullName>
    </recommendedName>
</protein>
<evidence type="ECO:0000256" key="1">
    <source>
        <dbReference type="ARBA" id="ARBA00004123"/>
    </source>
</evidence>
<sequence length="110" mass="12527">MNQDHPSNPKVEIIGADQRSQTFVLRNEDHTLGNALRYVLIKNPDVKFCGYSIPHPSENIMNVRVETYGKPAAELFKKALLDLKDMAQFINTRFGLEVESYKAMNNETEA</sequence>
<dbReference type="PROSITE" id="PS01154">
    <property type="entry name" value="RNA_POL_L_13KD"/>
    <property type="match status" value="1"/>
</dbReference>
<dbReference type="InterPro" id="IPR008193">
    <property type="entry name" value="RNA_pol_Rpb11_13-16kDa_CS"/>
</dbReference>
<dbReference type="InterPro" id="IPR009025">
    <property type="entry name" value="RBP11-like_dimer"/>
</dbReference>
<reference evidence="8 9" key="1">
    <citation type="journal article" date="2018" name="Mol. Biol. Evol.">
        <title>Analysis of the draft genome of the red seaweed Gracilariopsis chorda provides insights into genome size evolution in Rhodophyta.</title>
        <authorList>
            <person name="Lee J."/>
            <person name="Yang E.C."/>
            <person name="Graf L."/>
            <person name="Yang J.H."/>
            <person name="Qiu H."/>
            <person name="Zel Zion U."/>
            <person name="Chan C.X."/>
            <person name="Stephens T.G."/>
            <person name="Weber A.P.M."/>
            <person name="Boo G.H."/>
            <person name="Boo S.M."/>
            <person name="Kim K.M."/>
            <person name="Shin Y."/>
            <person name="Jung M."/>
            <person name="Lee S.J."/>
            <person name="Yim H.S."/>
            <person name="Lee J.H."/>
            <person name="Bhattacharya D."/>
            <person name="Yoon H.S."/>
        </authorList>
    </citation>
    <scope>NUCLEOTIDE SEQUENCE [LARGE SCALE GENOMIC DNA]</scope>
    <source>
        <strain evidence="8 9">SKKU-2015</strain>
        <tissue evidence="8">Whole body</tissue>
    </source>
</reference>
<dbReference type="Proteomes" id="UP000247409">
    <property type="component" value="Unassembled WGS sequence"/>
</dbReference>
<evidence type="ECO:0000256" key="4">
    <source>
        <dbReference type="ARBA" id="ARBA00023163"/>
    </source>
</evidence>
<comment type="similarity">
    <text evidence="6">Belongs to the archaeal Rpo11/eukaryotic RPB11/RPC19 RNA polymerase subunit family.</text>
</comment>
<name>A0A2V3J6Q0_9FLOR</name>
<evidence type="ECO:0000259" key="7">
    <source>
        <dbReference type="Pfam" id="PF13656"/>
    </source>
</evidence>
<keyword evidence="9" id="KW-1185">Reference proteome</keyword>
<dbReference type="Gene3D" id="3.30.1360.10">
    <property type="entry name" value="RNA polymerase, RBP11-like subunit"/>
    <property type="match status" value="1"/>
</dbReference>
<dbReference type="InterPro" id="IPR036603">
    <property type="entry name" value="RBP11-like"/>
</dbReference>
<dbReference type="AlphaFoldDB" id="A0A2V3J6Q0"/>
<evidence type="ECO:0000313" key="9">
    <source>
        <dbReference type="Proteomes" id="UP000247409"/>
    </source>
</evidence>